<dbReference type="Proteomes" id="UP001501822">
    <property type="component" value="Unassembled WGS sequence"/>
</dbReference>
<gene>
    <name evidence="2" type="ORF">GCM10010151_31100</name>
</gene>
<accession>A0ABN0WIT0</accession>
<evidence type="ECO:0000256" key="1">
    <source>
        <dbReference type="SAM" id="MobiDB-lite"/>
    </source>
</evidence>
<keyword evidence="3" id="KW-1185">Reference proteome</keyword>
<reference evidence="2 3" key="1">
    <citation type="journal article" date="2019" name="Int. J. Syst. Evol. Microbiol.">
        <title>The Global Catalogue of Microorganisms (GCM) 10K type strain sequencing project: providing services to taxonomists for standard genome sequencing and annotation.</title>
        <authorList>
            <consortium name="The Broad Institute Genomics Platform"/>
            <consortium name="The Broad Institute Genome Sequencing Center for Infectious Disease"/>
            <person name="Wu L."/>
            <person name="Ma J."/>
        </authorList>
    </citation>
    <scope>NUCLEOTIDE SEQUENCE [LARGE SCALE GENOMIC DNA]</scope>
    <source>
        <strain evidence="2 3">JCM 3146</strain>
    </source>
</reference>
<evidence type="ECO:0000313" key="2">
    <source>
        <dbReference type="EMBL" id="GAA0339212.1"/>
    </source>
</evidence>
<feature type="region of interest" description="Disordered" evidence="1">
    <location>
        <begin position="25"/>
        <end position="46"/>
    </location>
</feature>
<sequence>MSHGPVPAADAGADQDDTTVISRASAATTRAAAAIGDRRRRAARPMRRRDEICTVSLLRWPATGTPHLAVSRR</sequence>
<comment type="caution">
    <text evidence="2">The sequence shown here is derived from an EMBL/GenBank/DDBJ whole genome shotgun (WGS) entry which is preliminary data.</text>
</comment>
<organism evidence="2 3">
    <name type="scientific">Actinoallomurus spadix</name>
    <dbReference type="NCBI Taxonomy" id="79912"/>
    <lineage>
        <taxon>Bacteria</taxon>
        <taxon>Bacillati</taxon>
        <taxon>Actinomycetota</taxon>
        <taxon>Actinomycetes</taxon>
        <taxon>Streptosporangiales</taxon>
        <taxon>Thermomonosporaceae</taxon>
        <taxon>Actinoallomurus</taxon>
    </lineage>
</organism>
<proteinExistence type="predicted"/>
<protein>
    <submittedName>
        <fullName evidence="2">Uncharacterized protein</fullName>
    </submittedName>
</protein>
<dbReference type="EMBL" id="BAAABM010000019">
    <property type="protein sequence ID" value="GAA0339212.1"/>
    <property type="molecule type" value="Genomic_DNA"/>
</dbReference>
<evidence type="ECO:0000313" key="3">
    <source>
        <dbReference type="Proteomes" id="UP001501822"/>
    </source>
</evidence>
<feature type="compositionally biased region" description="Low complexity" evidence="1">
    <location>
        <begin position="25"/>
        <end position="35"/>
    </location>
</feature>
<name>A0ABN0WIT0_9ACTN</name>